<dbReference type="Pfam" id="PF00026">
    <property type="entry name" value="Asp"/>
    <property type="match status" value="1"/>
</dbReference>
<dbReference type="InterPro" id="IPR021109">
    <property type="entry name" value="Peptidase_aspartic_dom_sf"/>
</dbReference>
<comment type="caution">
    <text evidence="6">The sequence shown here is derived from an EMBL/GenBank/DDBJ whole genome shotgun (WGS) entry which is preliminary data.</text>
</comment>
<evidence type="ECO:0000256" key="3">
    <source>
        <dbReference type="PIRSR" id="PIRSR601461-1"/>
    </source>
</evidence>
<feature type="active site" evidence="3">
    <location>
        <position position="198"/>
    </location>
</feature>
<dbReference type="GO" id="GO:0006508">
    <property type="term" value="P:proteolysis"/>
    <property type="evidence" value="ECO:0007669"/>
    <property type="project" value="UniProtKB-KW"/>
</dbReference>
<name>A0A9P6NUH3_9BASI</name>
<comment type="similarity">
    <text evidence="1 4">Belongs to the peptidase A1 family.</text>
</comment>
<dbReference type="InterPro" id="IPR001461">
    <property type="entry name" value="Aspartic_peptidase_A1"/>
</dbReference>
<dbReference type="InterPro" id="IPR034164">
    <property type="entry name" value="Pepsin-like_dom"/>
</dbReference>
<organism evidence="6 7">
    <name type="scientific">Cronartium quercuum f. sp. fusiforme G11</name>
    <dbReference type="NCBI Taxonomy" id="708437"/>
    <lineage>
        <taxon>Eukaryota</taxon>
        <taxon>Fungi</taxon>
        <taxon>Dikarya</taxon>
        <taxon>Basidiomycota</taxon>
        <taxon>Pucciniomycotina</taxon>
        <taxon>Pucciniomycetes</taxon>
        <taxon>Pucciniales</taxon>
        <taxon>Coleosporiaceae</taxon>
        <taxon>Cronartium</taxon>
    </lineage>
</organism>
<feature type="domain" description="Peptidase A1" evidence="5">
    <location>
        <begin position="180"/>
        <end position="578"/>
    </location>
</feature>
<dbReference type="SUPFAM" id="SSF50630">
    <property type="entry name" value="Acid proteases"/>
    <property type="match status" value="1"/>
</dbReference>
<dbReference type="EMBL" id="MU167209">
    <property type="protein sequence ID" value="KAG0152159.1"/>
    <property type="molecule type" value="Genomic_DNA"/>
</dbReference>
<dbReference type="PROSITE" id="PS00141">
    <property type="entry name" value="ASP_PROTEASE"/>
    <property type="match status" value="1"/>
</dbReference>
<sequence>MSTRYGFFRDPSVHLGNDFLCRLCHDETVKLIIILASYRTIRNPYRAPVLYSQPTTEPKLQVAKTLARYHLFGFLNSNRVSSDLLPLVQSVLPADIKETTVKLLANRKKKSKRSWKERVIRALVSSLPISGLVLNDIGDLLPGTTLLKSLKKLGHDSIQTDPNWGTTTVKTQSYGSDSSWSTKVSIGSPSQEFRLNIDSGSANLLLYAPNCKTCSLSNHTAYFPEKSTTFVPSDPVVNFSASFGDGARVAGFLATDVLKLGGSVRVLNQPFGLASSVTLDWAASPVDGLMGISPDSVSFFTGNYSKGVFTQLIDSNTLAKPIIGVALVGEHEQKTGTGDGEFTFGDVSEKWIAGGRKALIWYKVTSHTYWGIELTGVYVNDFNALSPKDPTHAILDTGTTLTYVSESMAAAIHKRIPGSIVDSKDRLWRVPCSTHNANNTMRSSAHDNEAVIASNSKLASTPRKKSRLHALGRDHTTLVDRRRRHLRERQFRTRFAKKTAASSHNIFFEFEAGGSRYALPAEDLAYRETTDDSDKSTMCLSGIQEGSDDFIILGSNFIKNNYLAFSNGPHGQLSVGLAKRADLPDFR</sequence>
<accession>A0A9P6NUH3</accession>
<dbReference type="PRINTS" id="PR00792">
    <property type="entry name" value="PEPSIN"/>
</dbReference>
<keyword evidence="4" id="KW-0378">Hydrolase</keyword>
<evidence type="ECO:0000313" key="6">
    <source>
        <dbReference type="EMBL" id="KAG0152159.1"/>
    </source>
</evidence>
<dbReference type="GO" id="GO:0004190">
    <property type="term" value="F:aspartic-type endopeptidase activity"/>
    <property type="evidence" value="ECO:0007669"/>
    <property type="project" value="UniProtKB-KW"/>
</dbReference>
<dbReference type="InterPro" id="IPR033121">
    <property type="entry name" value="PEPTIDASE_A1"/>
</dbReference>
<dbReference type="OrthoDB" id="2747330at2759"/>
<dbReference type="Gene3D" id="2.40.70.10">
    <property type="entry name" value="Acid Proteases"/>
    <property type="match status" value="3"/>
</dbReference>
<evidence type="ECO:0000256" key="1">
    <source>
        <dbReference type="ARBA" id="ARBA00007447"/>
    </source>
</evidence>
<protein>
    <recommendedName>
        <fullName evidence="5">Peptidase A1 domain-containing protein</fullName>
    </recommendedName>
</protein>
<keyword evidence="7" id="KW-1185">Reference proteome</keyword>
<dbReference type="PANTHER" id="PTHR47966">
    <property type="entry name" value="BETA-SITE APP-CLEAVING ENZYME, ISOFORM A-RELATED"/>
    <property type="match status" value="1"/>
</dbReference>
<gene>
    <name evidence="6" type="ORF">CROQUDRAFT_85890</name>
</gene>
<evidence type="ECO:0000256" key="4">
    <source>
        <dbReference type="RuleBase" id="RU000454"/>
    </source>
</evidence>
<proteinExistence type="inferred from homology"/>
<reference evidence="6" key="1">
    <citation type="submission" date="2013-11" db="EMBL/GenBank/DDBJ databases">
        <title>Genome sequence of the fusiform rust pathogen reveals effectors for host alternation and coevolution with pine.</title>
        <authorList>
            <consortium name="DOE Joint Genome Institute"/>
            <person name="Smith K."/>
            <person name="Pendleton A."/>
            <person name="Kubisiak T."/>
            <person name="Anderson C."/>
            <person name="Salamov A."/>
            <person name="Aerts A."/>
            <person name="Riley R."/>
            <person name="Clum A."/>
            <person name="Lindquist E."/>
            <person name="Ence D."/>
            <person name="Campbell M."/>
            <person name="Kronenberg Z."/>
            <person name="Feau N."/>
            <person name="Dhillon B."/>
            <person name="Hamelin R."/>
            <person name="Burleigh J."/>
            <person name="Smith J."/>
            <person name="Yandell M."/>
            <person name="Nelson C."/>
            <person name="Grigoriev I."/>
            <person name="Davis J."/>
        </authorList>
    </citation>
    <scope>NUCLEOTIDE SEQUENCE</scope>
    <source>
        <strain evidence="6">G11</strain>
    </source>
</reference>
<evidence type="ECO:0000256" key="2">
    <source>
        <dbReference type="ARBA" id="ARBA00022750"/>
    </source>
</evidence>
<dbReference type="CDD" id="cd05471">
    <property type="entry name" value="pepsin_like"/>
    <property type="match status" value="1"/>
</dbReference>
<dbReference type="AlphaFoldDB" id="A0A9P6NUH3"/>
<evidence type="ECO:0000259" key="5">
    <source>
        <dbReference type="PROSITE" id="PS51767"/>
    </source>
</evidence>
<dbReference type="Proteomes" id="UP000886653">
    <property type="component" value="Unassembled WGS sequence"/>
</dbReference>
<keyword evidence="4" id="KW-0645">Protease</keyword>
<dbReference type="PROSITE" id="PS51767">
    <property type="entry name" value="PEPTIDASE_A1"/>
    <property type="match status" value="1"/>
</dbReference>
<evidence type="ECO:0000313" key="7">
    <source>
        <dbReference type="Proteomes" id="UP000886653"/>
    </source>
</evidence>
<feature type="active site" evidence="3">
    <location>
        <position position="396"/>
    </location>
</feature>
<dbReference type="PANTHER" id="PTHR47966:SF6">
    <property type="entry name" value="PEPTIDASE A1 DOMAIN-CONTAINING PROTEIN"/>
    <property type="match status" value="1"/>
</dbReference>
<keyword evidence="2 4" id="KW-0064">Aspartyl protease</keyword>
<dbReference type="InterPro" id="IPR001969">
    <property type="entry name" value="Aspartic_peptidase_AS"/>
</dbReference>